<sequence length="318" mass="34334">MATVGLALPQLGEHVDVAAVRDFAVAAEELGFTGLWAQEHLFYSEQNSSVYGGRHTTSVHPAYRSVLGATELMAFVAACTERALIGSSILVAGYHRPVELAQRLATLDVLSGGRLVAGLGVGWSDEEHRLMDVDPRTRGRRMDELVRAVQACWGPDPVEFSGDFFEIPRSTVRPKPIQTPHPPLLSGLRSERGLARTAALFDIWNPSSGTADALREQLDAMAAQRPADRAPVRLYLRSYLQRPTDPVGSGGQGLDGVAADLETAVAVGADHFIIECNFSDDIRSSDDWAAMPERLAPLIRLANDATGPAAREQKENAS</sequence>
<dbReference type="SUPFAM" id="SSF51679">
    <property type="entry name" value="Bacterial luciferase-like"/>
    <property type="match status" value="1"/>
</dbReference>
<dbReference type="InterPro" id="IPR050172">
    <property type="entry name" value="SsuD_RutA_monooxygenase"/>
</dbReference>
<feature type="domain" description="Luciferase-like" evidence="5">
    <location>
        <begin position="15"/>
        <end position="235"/>
    </location>
</feature>
<keyword evidence="3" id="KW-0560">Oxidoreductase</keyword>
<evidence type="ECO:0000259" key="5">
    <source>
        <dbReference type="Pfam" id="PF00296"/>
    </source>
</evidence>
<dbReference type="GO" id="GO:0008726">
    <property type="term" value="F:alkanesulfonate monooxygenase activity"/>
    <property type="evidence" value="ECO:0007669"/>
    <property type="project" value="TreeGrafter"/>
</dbReference>
<name>A0A2I1R9K7_9ACTN</name>
<accession>A0A2I1R9K7</accession>
<dbReference type="Proteomes" id="UP000234662">
    <property type="component" value="Unassembled WGS sequence"/>
</dbReference>
<keyword evidence="2" id="KW-0288">FMN</keyword>
<dbReference type="AlphaFoldDB" id="A0A2I1R9K7"/>
<dbReference type="PANTHER" id="PTHR42847">
    <property type="entry name" value="ALKANESULFONATE MONOOXYGENASE"/>
    <property type="match status" value="1"/>
</dbReference>
<dbReference type="NCBIfam" id="TIGR03619">
    <property type="entry name" value="F420_Rv2161c"/>
    <property type="match status" value="1"/>
</dbReference>
<dbReference type="Gene3D" id="3.20.20.30">
    <property type="entry name" value="Luciferase-like domain"/>
    <property type="match status" value="1"/>
</dbReference>
<dbReference type="GO" id="GO:0046306">
    <property type="term" value="P:alkanesulfonate catabolic process"/>
    <property type="evidence" value="ECO:0007669"/>
    <property type="project" value="TreeGrafter"/>
</dbReference>
<comment type="caution">
    <text evidence="6">The sequence shown here is derived from an EMBL/GenBank/DDBJ whole genome shotgun (WGS) entry which is preliminary data.</text>
</comment>
<dbReference type="PANTHER" id="PTHR42847:SF4">
    <property type="entry name" value="ALKANESULFONATE MONOOXYGENASE-RELATED"/>
    <property type="match status" value="1"/>
</dbReference>
<protein>
    <submittedName>
        <fullName evidence="6">LLM class F420-dependent oxidoreductase</fullName>
    </submittedName>
</protein>
<dbReference type="RefSeq" id="WP_101819940.1">
    <property type="nucleotide sequence ID" value="NZ_PKJC01000005.1"/>
</dbReference>
<evidence type="ECO:0000256" key="1">
    <source>
        <dbReference type="ARBA" id="ARBA00022630"/>
    </source>
</evidence>
<keyword evidence="4" id="KW-0503">Monooxygenase</keyword>
<gene>
    <name evidence="6" type="ORF">CYJ73_09310</name>
</gene>
<evidence type="ECO:0000313" key="7">
    <source>
        <dbReference type="Proteomes" id="UP000234662"/>
    </source>
</evidence>
<evidence type="ECO:0000256" key="2">
    <source>
        <dbReference type="ARBA" id="ARBA00022643"/>
    </source>
</evidence>
<dbReference type="InterPro" id="IPR011251">
    <property type="entry name" value="Luciferase-like_dom"/>
</dbReference>
<proteinExistence type="predicted"/>
<dbReference type="InterPro" id="IPR019921">
    <property type="entry name" value="Lucif-like_OxRdtase_Rv2161c"/>
</dbReference>
<dbReference type="InterPro" id="IPR036661">
    <property type="entry name" value="Luciferase-like_sf"/>
</dbReference>
<dbReference type="STRING" id="2055.BCM27_24140"/>
<evidence type="ECO:0000256" key="3">
    <source>
        <dbReference type="ARBA" id="ARBA00023002"/>
    </source>
</evidence>
<evidence type="ECO:0000313" key="6">
    <source>
        <dbReference type="EMBL" id="PKZ65749.1"/>
    </source>
</evidence>
<dbReference type="Pfam" id="PF00296">
    <property type="entry name" value="Bac_luciferase"/>
    <property type="match status" value="1"/>
</dbReference>
<keyword evidence="1" id="KW-0285">Flavoprotein</keyword>
<dbReference type="EMBL" id="PKJC01000005">
    <property type="protein sequence ID" value="PKZ65749.1"/>
    <property type="molecule type" value="Genomic_DNA"/>
</dbReference>
<organism evidence="6 7">
    <name type="scientific">Gordonia terrae</name>
    <dbReference type="NCBI Taxonomy" id="2055"/>
    <lineage>
        <taxon>Bacteria</taxon>
        <taxon>Bacillati</taxon>
        <taxon>Actinomycetota</taxon>
        <taxon>Actinomycetes</taxon>
        <taxon>Mycobacteriales</taxon>
        <taxon>Gordoniaceae</taxon>
        <taxon>Gordonia</taxon>
    </lineage>
</organism>
<evidence type="ECO:0000256" key="4">
    <source>
        <dbReference type="ARBA" id="ARBA00023033"/>
    </source>
</evidence>
<reference evidence="6 7" key="1">
    <citation type="submission" date="2017-12" db="EMBL/GenBank/DDBJ databases">
        <title>Phylogenetic diversity of female urinary microbiome.</title>
        <authorList>
            <person name="Thomas-White K."/>
            <person name="Wolfe A.J."/>
        </authorList>
    </citation>
    <scope>NUCLEOTIDE SEQUENCE [LARGE SCALE GENOMIC DNA]</scope>
    <source>
        <strain evidence="6 7">UMB0777</strain>
    </source>
</reference>